<dbReference type="PROSITE" id="PS50102">
    <property type="entry name" value="RRM"/>
    <property type="match status" value="1"/>
</dbReference>
<keyword evidence="6" id="KW-1185">Reference proteome</keyword>
<dbReference type="GO" id="GO:1901259">
    <property type="term" value="P:chloroplast rRNA processing"/>
    <property type="evidence" value="ECO:0007669"/>
    <property type="project" value="TreeGrafter"/>
</dbReference>
<feature type="compositionally biased region" description="Basic residues" evidence="3">
    <location>
        <begin position="71"/>
        <end position="85"/>
    </location>
</feature>
<proteinExistence type="predicted"/>
<dbReference type="InterPro" id="IPR000504">
    <property type="entry name" value="RRM_dom"/>
</dbReference>
<dbReference type="Gramene" id="Kaladp0045s0226.1.v1.1">
    <property type="protein sequence ID" value="Kaladp0045s0226.1.v1.1"/>
    <property type="gene ID" value="Kaladp0045s0226.v1.1"/>
</dbReference>
<reference evidence="5" key="1">
    <citation type="submission" date="2021-01" db="UniProtKB">
        <authorList>
            <consortium name="EnsemblPlants"/>
        </authorList>
    </citation>
    <scope>IDENTIFICATION</scope>
</reference>
<dbReference type="GO" id="GO:0009535">
    <property type="term" value="C:chloroplast thylakoid membrane"/>
    <property type="evidence" value="ECO:0007669"/>
    <property type="project" value="TreeGrafter"/>
</dbReference>
<dbReference type="InterPro" id="IPR012677">
    <property type="entry name" value="Nucleotide-bd_a/b_plait_sf"/>
</dbReference>
<protein>
    <recommendedName>
        <fullName evidence="4">RRM domain-containing protein</fullName>
    </recommendedName>
</protein>
<dbReference type="SUPFAM" id="SSF54928">
    <property type="entry name" value="RNA-binding domain, RBD"/>
    <property type="match status" value="1"/>
</dbReference>
<dbReference type="Proteomes" id="UP000594263">
    <property type="component" value="Unplaced"/>
</dbReference>
<dbReference type="GO" id="GO:0003729">
    <property type="term" value="F:mRNA binding"/>
    <property type="evidence" value="ECO:0007669"/>
    <property type="project" value="TreeGrafter"/>
</dbReference>
<evidence type="ECO:0000256" key="3">
    <source>
        <dbReference type="SAM" id="MobiDB-lite"/>
    </source>
</evidence>
<dbReference type="AlphaFoldDB" id="A0A7N0TT59"/>
<feature type="region of interest" description="Disordered" evidence="3">
    <location>
        <begin position="56"/>
        <end position="100"/>
    </location>
</feature>
<organism evidence="5 6">
    <name type="scientific">Kalanchoe fedtschenkoi</name>
    <name type="common">Lavender scallops</name>
    <name type="synonym">South American air plant</name>
    <dbReference type="NCBI Taxonomy" id="63787"/>
    <lineage>
        <taxon>Eukaryota</taxon>
        <taxon>Viridiplantae</taxon>
        <taxon>Streptophyta</taxon>
        <taxon>Embryophyta</taxon>
        <taxon>Tracheophyta</taxon>
        <taxon>Spermatophyta</taxon>
        <taxon>Magnoliopsida</taxon>
        <taxon>eudicotyledons</taxon>
        <taxon>Gunneridae</taxon>
        <taxon>Pentapetalae</taxon>
        <taxon>Saxifragales</taxon>
        <taxon>Crassulaceae</taxon>
        <taxon>Kalanchoe</taxon>
    </lineage>
</organism>
<evidence type="ECO:0000313" key="5">
    <source>
        <dbReference type="EnsemblPlants" id="Kaladp0045s0226.1.v1.1"/>
    </source>
</evidence>
<dbReference type="EnsemblPlants" id="Kaladp0045s0226.1.v1.1">
    <property type="protein sequence ID" value="Kaladp0045s0226.1.v1.1"/>
    <property type="gene ID" value="Kaladp0045s0226.v1.1"/>
</dbReference>
<feature type="domain" description="RRM" evidence="4">
    <location>
        <begin position="110"/>
        <end position="157"/>
    </location>
</feature>
<dbReference type="Gene3D" id="3.30.70.330">
    <property type="match status" value="1"/>
</dbReference>
<sequence length="157" mass="17631">MSEEDKPSSILKVHVSLLGGAESSVQEVEAAAQQCNGYELEGIPLRMNVGPLPFKRDDSDFGGARDAPRSIRSRPDHRKAKKKRERGAPRFDSGNSGFRGGRSGSFNAANQLYVVNFLWDVKNLALEKIFIERGSVIEARVLYDRDRDRSRKFEFVT</sequence>
<evidence type="ECO:0000259" key="4">
    <source>
        <dbReference type="PROSITE" id="PS50102"/>
    </source>
</evidence>
<name>A0A7N0TT59_KALFE</name>
<keyword evidence="1 2" id="KW-0694">RNA-binding</keyword>
<accession>A0A7N0TT59</accession>
<dbReference type="PANTHER" id="PTHR48025">
    <property type="entry name" value="OS02G0815200 PROTEIN"/>
    <property type="match status" value="1"/>
</dbReference>
<dbReference type="InterPro" id="IPR050502">
    <property type="entry name" value="Euk_RNA-bind_prot"/>
</dbReference>
<evidence type="ECO:0000256" key="1">
    <source>
        <dbReference type="ARBA" id="ARBA00022884"/>
    </source>
</evidence>
<dbReference type="InterPro" id="IPR035979">
    <property type="entry name" value="RBD_domain_sf"/>
</dbReference>
<evidence type="ECO:0000313" key="6">
    <source>
        <dbReference type="Proteomes" id="UP000594263"/>
    </source>
</evidence>
<dbReference type="PANTHER" id="PTHR48025:SF1">
    <property type="entry name" value="RRM DOMAIN-CONTAINING PROTEIN"/>
    <property type="match status" value="1"/>
</dbReference>
<evidence type="ECO:0000256" key="2">
    <source>
        <dbReference type="PROSITE-ProRule" id="PRU00176"/>
    </source>
</evidence>